<protein>
    <submittedName>
        <fullName evidence="3">Unannotated protein</fullName>
    </submittedName>
</protein>
<gene>
    <name evidence="3" type="ORF">UFOPK2656_02397</name>
    <name evidence="4" type="ORF">UFOPK3099_00919</name>
    <name evidence="5" type="ORF">UFOPK3267_01443</name>
    <name evidence="6" type="ORF">UFOPK3651_02621</name>
    <name evidence="7" type="ORF">UFOPK3931_02980</name>
    <name evidence="2" type="ORF">UFOPK4189_02618</name>
</gene>
<dbReference type="PANTHER" id="PTHR21366">
    <property type="entry name" value="GLYOXALASE FAMILY PROTEIN"/>
    <property type="match status" value="1"/>
</dbReference>
<dbReference type="PANTHER" id="PTHR21366:SF14">
    <property type="entry name" value="GLYOXALASE DOMAIN-CONTAINING PROTEIN 5"/>
    <property type="match status" value="1"/>
</dbReference>
<organism evidence="3">
    <name type="scientific">freshwater metagenome</name>
    <dbReference type="NCBI Taxonomy" id="449393"/>
    <lineage>
        <taxon>unclassified sequences</taxon>
        <taxon>metagenomes</taxon>
        <taxon>ecological metagenomes</taxon>
    </lineage>
</organism>
<sequence>MQQPSAVTVIELDHLVLKCADVETTLRWYHERLGLETVRVEEWRAGRVPFPSVRVNAATIIDLIAGARDDGRLDHFCLVVTPTNLAALAANGEFEVLEGPVTRFGARGNGTSLYVRDPDGATVELRCYA</sequence>
<evidence type="ECO:0000313" key="6">
    <source>
        <dbReference type="EMBL" id="CAB4947514.1"/>
    </source>
</evidence>
<dbReference type="AlphaFoldDB" id="A0A6J6SIS6"/>
<dbReference type="EMBL" id="CAFBOL010000123">
    <property type="protein sequence ID" value="CAB5014273.1"/>
    <property type="molecule type" value="Genomic_DNA"/>
</dbReference>
<dbReference type="PROSITE" id="PS51819">
    <property type="entry name" value="VOC"/>
    <property type="match status" value="1"/>
</dbReference>
<evidence type="ECO:0000259" key="1">
    <source>
        <dbReference type="PROSITE" id="PS51819"/>
    </source>
</evidence>
<name>A0A6J6SIS6_9ZZZZ</name>
<evidence type="ECO:0000313" key="5">
    <source>
        <dbReference type="EMBL" id="CAB4851207.1"/>
    </source>
</evidence>
<dbReference type="EMBL" id="CAEZYF010000017">
    <property type="protein sequence ID" value="CAB4734764.1"/>
    <property type="molecule type" value="Genomic_DNA"/>
</dbReference>
<dbReference type="EMBL" id="CAFBIY010000074">
    <property type="protein sequence ID" value="CAB4851207.1"/>
    <property type="molecule type" value="Genomic_DNA"/>
</dbReference>
<dbReference type="InterPro" id="IPR037523">
    <property type="entry name" value="VOC_core"/>
</dbReference>
<evidence type="ECO:0000313" key="4">
    <source>
        <dbReference type="EMBL" id="CAB4813815.1"/>
    </source>
</evidence>
<accession>A0A6J6SIS6</accession>
<dbReference type="EMBL" id="CAFAAV010000054">
    <property type="protein sequence ID" value="CAB4813815.1"/>
    <property type="molecule type" value="Genomic_DNA"/>
</dbReference>
<feature type="domain" description="VOC" evidence="1">
    <location>
        <begin position="11"/>
        <end position="128"/>
    </location>
</feature>
<dbReference type="SUPFAM" id="SSF54593">
    <property type="entry name" value="Glyoxalase/Bleomycin resistance protein/Dihydroxybiphenyl dioxygenase"/>
    <property type="match status" value="1"/>
</dbReference>
<evidence type="ECO:0000313" key="3">
    <source>
        <dbReference type="EMBL" id="CAB4734764.1"/>
    </source>
</evidence>
<dbReference type="EMBL" id="CAESGF010000019">
    <property type="protein sequence ID" value="CAB4364860.1"/>
    <property type="molecule type" value="Genomic_DNA"/>
</dbReference>
<evidence type="ECO:0000313" key="7">
    <source>
        <dbReference type="EMBL" id="CAB5014273.1"/>
    </source>
</evidence>
<dbReference type="Gene3D" id="3.10.180.10">
    <property type="entry name" value="2,3-Dihydroxybiphenyl 1,2-Dioxygenase, domain 1"/>
    <property type="match status" value="1"/>
</dbReference>
<dbReference type="InterPro" id="IPR004360">
    <property type="entry name" value="Glyas_Fos-R_dOase_dom"/>
</dbReference>
<dbReference type="InterPro" id="IPR050383">
    <property type="entry name" value="GlyoxalaseI/FosfomycinResist"/>
</dbReference>
<dbReference type="InterPro" id="IPR029068">
    <property type="entry name" value="Glyas_Bleomycin-R_OHBP_Dase"/>
</dbReference>
<evidence type="ECO:0000313" key="2">
    <source>
        <dbReference type="EMBL" id="CAB4364860.1"/>
    </source>
</evidence>
<proteinExistence type="predicted"/>
<dbReference type="Pfam" id="PF00903">
    <property type="entry name" value="Glyoxalase"/>
    <property type="match status" value="1"/>
</dbReference>
<reference evidence="3" key="1">
    <citation type="submission" date="2020-05" db="EMBL/GenBank/DDBJ databases">
        <authorList>
            <person name="Chiriac C."/>
            <person name="Salcher M."/>
            <person name="Ghai R."/>
            <person name="Kavagutti S V."/>
        </authorList>
    </citation>
    <scope>NUCLEOTIDE SEQUENCE</scope>
</reference>
<dbReference type="EMBL" id="CAFBMT010000018">
    <property type="protein sequence ID" value="CAB4947514.1"/>
    <property type="molecule type" value="Genomic_DNA"/>
</dbReference>